<dbReference type="Proteomes" id="UP000003835">
    <property type="component" value="Unassembled WGS sequence"/>
</dbReference>
<sequence>MDARWQRAQVFAPLHASNLERVAEILEQLCKYDEAEGAGGSVCLPHLLPKAL</sequence>
<name>B4VPP4_9CYAN</name>
<dbReference type="EMBL" id="DS989847">
    <property type="protein sequence ID" value="EDX76151.1"/>
    <property type="molecule type" value="Genomic_DNA"/>
</dbReference>
<accession>B4VPP4</accession>
<protein>
    <submittedName>
        <fullName evidence="1">Uncharacterized protein</fullName>
    </submittedName>
</protein>
<proteinExistence type="predicted"/>
<dbReference type="AlphaFoldDB" id="B4VPP4"/>
<keyword evidence="2" id="KW-1185">Reference proteome</keyword>
<organism evidence="1 2">
    <name type="scientific">Coleofasciculus chthonoplastes PCC 7420</name>
    <dbReference type="NCBI Taxonomy" id="118168"/>
    <lineage>
        <taxon>Bacteria</taxon>
        <taxon>Bacillati</taxon>
        <taxon>Cyanobacteriota</taxon>
        <taxon>Cyanophyceae</taxon>
        <taxon>Coleofasciculales</taxon>
        <taxon>Coleofasciculaceae</taxon>
        <taxon>Coleofasciculus</taxon>
    </lineage>
</organism>
<gene>
    <name evidence="1" type="ORF">MC7420_5585</name>
</gene>
<dbReference type="HOGENOM" id="CLU_3078726_0_0_3"/>
<reference evidence="1 2" key="1">
    <citation type="submission" date="2008-07" db="EMBL/GenBank/DDBJ databases">
        <authorList>
            <person name="Tandeau de Marsac N."/>
            <person name="Ferriera S."/>
            <person name="Johnson J."/>
            <person name="Kravitz S."/>
            <person name="Beeson K."/>
            <person name="Sutton G."/>
            <person name="Rogers Y.-H."/>
            <person name="Friedman R."/>
            <person name="Frazier M."/>
            <person name="Venter J.C."/>
        </authorList>
    </citation>
    <scope>NUCLEOTIDE SEQUENCE [LARGE SCALE GENOMIC DNA]</scope>
    <source>
        <strain evidence="1 2">PCC 7420</strain>
    </source>
</reference>
<evidence type="ECO:0000313" key="1">
    <source>
        <dbReference type="EMBL" id="EDX76151.1"/>
    </source>
</evidence>
<evidence type="ECO:0000313" key="2">
    <source>
        <dbReference type="Proteomes" id="UP000003835"/>
    </source>
</evidence>